<reference evidence="1 2" key="1">
    <citation type="submission" date="2024-01" db="EMBL/GenBank/DDBJ databases">
        <title>The genome of the rayed Mediterranean limpet Patella caerulea (Linnaeus, 1758).</title>
        <authorList>
            <person name="Anh-Thu Weber A."/>
            <person name="Halstead-Nussloch G."/>
        </authorList>
    </citation>
    <scope>NUCLEOTIDE SEQUENCE [LARGE SCALE GENOMIC DNA]</scope>
    <source>
        <strain evidence="1">AATW-2023a</strain>
        <tissue evidence="1">Whole specimen</tissue>
    </source>
</reference>
<accession>A0AAN8JJ63</accession>
<organism evidence="1 2">
    <name type="scientific">Patella caerulea</name>
    <name type="common">Rayed Mediterranean limpet</name>
    <dbReference type="NCBI Taxonomy" id="87958"/>
    <lineage>
        <taxon>Eukaryota</taxon>
        <taxon>Metazoa</taxon>
        <taxon>Spiralia</taxon>
        <taxon>Lophotrochozoa</taxon>
        <taxon>Mollusca</taxon>
        <taxon>Gastropoda</taxon>
        <taxon>Patellogastropoda</taxon>
        <taxon>Patelloidea</taxon>
        <taxon>Patellidae</taxon>
        <taxon>Patella</taxon>
    </lineage>
</organism>
<dbReference type="EMBL" id="JAZGQO010000011">
    <property type="protein sequence ID" value="KAK6174713.1"/>
    <property type="molecule type" value="Genomic_DNA"/>
</dbReference>
<keyword evidence="2" id="KW-1185">Reference proteome</keyword>
<evidence type="ECO:0000313" key="1">
    <source>
        <dbReference type="EMBL" id="KAK6174713.1"/>
    </source>
</evidence>
<dbReference type="AlphaFoldDB" id="A0AAN8JJ63"/>
<evidence type="ECO:0000313" key="2">
    <source>
        <dbReference type="Proteomes" id="UP001347796"/>
    </source>
</evidence>
<sequence length="127" mass="14472">MIISPHIHFLLQHTKCQSFFLKEKDKLQSLLNEIESYNSQTQTEISKSDCKVEIKDASVKTSSDIELETEKDISKRIDELGDALERRKEPLLNETDGCDSEVFKGDCEIEMKIDFAKTSSGVEIEAE</sequence>
<comment type="caution">
    <text evidence="1">The sequence shown here is derived from an EMBL/GenBank/DDBJ whole genome shotgun (WGS) entry which is preliminary data.</text>
</comment>
<gene>
    <name evidence="1" type="ORF">SNE40_017938</name>
</gene>
<proteinExistence type="predicted"/>
<protein>
    <submittedName>
        <fullName evidence="1">Uncharacterized protein</fullName>
    </submittedName>
</protein>
<dbReference type="Proteomes" id="UP001347796">
    <property type="component" value="Unassembled WGS sequence"/>
</dbReference>
<name>A0AAN8JJ63_PATCE</name>